<feature type="binding site" evidence="10">
    <location>
        <position position="72"/>
    </location>
    <ligand>
        <name>GTP</name>
        <dbReference type="ChEBI" id="CHEBI:37565"/>
    </ligand>
</feature>
<protein>
    <recommendedName>
        <fullName evidence="10">Probable GTP 3',8-cyclase</fullName>
        <ecNumber evidence="10">4.1.99.22</ecNumber>
    </recommendedName>
    <alternativeName>
        <fullName evidence="10">Molybdenum cofactor biosynthesis protein A</fullName>
    </alternativeName>
</protein>
<dbReference type="InterPro" id="IPR013785">
    <property type="entry name" value="Aldolase_TIM"/>
</dbReference>
<dbReference type="HOGENOM" id="CLU_009273_0_1_2"/>
<feature type="binding site" evidence="10">
    <location>
        <begin position="263"/>
        <end position="265"/>
    </location>
    <ligand>
        <name>GTP</name>
        <dbReference type="ChEBI" id="CHEBI:37565"/>
    </ligand>
</feature>
<dbReference type="GO" id="GO:0006777">
    <property type="term" value="P:Mo-molybdopterin cofactor biosynthetic process"/>
    <property type="evidence" value="ECO:0007669"/>
    <property type="project" value="UniProtKB-UniRule"/>
</dbReference>
<feature type="binding site" evidence="10">
    <location>
        <position position="76"/>
    </location>
    <ligand>
        <name>S-adenosyl-L-methionine</name>
        <dbReference type="ChEBI" id="CHEBI:59789"/>
    </ligand>
</feature>
<dbReference type="PROSITE" id="PS51918">
    <property type="entry name" value="RADICAL_SAM"/>
    <property type="match status" value="1"/>
</dbReference>
<dbReference type="AlphaFoldDB" id="D9Q286"/>
<evidence type="ECO:0000256" key="10">
    <source>
        <dbReference type="HAMAP-Rule" id="MF_01225"/>
    </source>
</evidence>
<dbReference type="InParanoid" id="D9Q286"/>
<comment type="pathway">
    <text evidence="10">Cofactor biosynthesis; molybdopterin biosynthesis.</text>
</comment>
<dbReference type="CDD" id="cd01335">
    <property type="entry name" value="Radical_SAM"/>
    <property type="match status" value="1"/>
</dbReference>
<keyword evidence="6 10" id="KW-0411">Iron-sulfur</keyword>
<evidence type="ECO:0000256" key="4">
    <source>
        <dbReference type="ARBA" id="ARBA00022741"/>
    </source>
</evidence>
<dbReference type="STRING" id="666510.ASAC_1019"/>
<dbReference type="GO" id="GO:0046872">
    <property type="term" value="F:metal ion binding"/>
    <property type="evidence" value="ECO:0007669"/>
    <property type="project" value="UniProtKB-KW"/>
</dbReference>
<dbReference type="UniPathway" id="UPA00344"/>
<dbReference type="SFLD" id="SFLDG01386">
    <property type="entry name" value="main_SPASM_domain-containing"/>
    <property type="match status" value="1"/>
</dbReference>
<dbReference type="NCBIfam" id="TIGR02668">
    <property type="entry name" value="moaA_archaeal"/>
    <property type="match status" value="1"/>
</dbReference>
<evidence type="ECO:0000259" key="12">
    <source>
        <dbReference type="PROSITE" id="PS51918"/>
    </source>
</evidence>
<dbReference type="EC" id="4.1.99.22" evidence="10"/>
<dbReference type="SFLD" id="SFLDS00029">
    <property type="entry name" value="Radical_SAM"/>
    <property type="match status" value="1"/>
</dbReference>
<dbReference type="SMART" id="SM00729">
    <property type="entry name" value="Elp3"/>
    <property type="match status" value="1"/>
</dbReference>
<name>D9Q286_ACIS3</name>
<dbReference type="Proteomes" id="UP000000346">
    <property type="component" value="Chromosome"/>
</dbReference>
<evidence type="ECO:0000256" key="3">
    <source>
        <dbReference type="ARBA" id="ARBA00022723"/>
    </source>
</evidence>
<reference evidence="13 14" key="1">
    <citation type="journal article" date="2010" name="Appl. Environ. Microbiol.">
        <title>The genome sequence of the crenarchaeon Acidilobus saccharovorans supports a new order, Acidilobales, and suggests an important ecological role in terrestrial acidic hot springs.</title>
        <authorList>
            <person name="Mardanov A.V."/>
            <person name="Svetlitchnyi V.A."/>
            <person name="Beletsky A.V."/>
            <person name="Prokofeva M.I."/>
            <person name="Bonch-Osmolovskaya E.A."/>
            <person name="Ravin N.V."/>
            <person name="Skryabin K.G."/>
        </authorList>
    </citation>
    <scope>NUCLEOTIDE SEQUENCE [LARGE SCALE GENOMIC DNA]</scope>
    <source>
        <strain evidence="14">DSM 16705 / JCM 18335 / VKM B-2471 / 345-15</strain>
    </source>
</reference>
<keyword evidence="9 10" id="KW-0456">Lyase</keyword>
<dbReference type="SUPFAM" id="SSF102114">
    <property type="entry name" value="Radical SAM enzymes"/>
    <property type="match status" value="1"/>
</dbReference>
<keyword evidence="14" id="KW-1185">Reference proteome</keyword>
<dbReference type="Pfam" id="PF04055">
    <property type="entry name" value="Radical_SAM"/>
    <property type="match status" value="1"/>
</dbReference>
<dbReference type="GO" id="GO:0051539">
    <property type="term" value="F:4 iron, 4 sulfur cluster binding"/>
    <property type="evidence" value="ECO:0007669"/>
    <property type="project" value="UniProtKB-UniRule"/>
</dbReference>
<evidence type="ECO:0000256" key="9">
    <source>
        <dbReference type="ARBA" id="ARBA00023239"/>
    </source>
</evidence>
<feature type="binding site" evidence="10">
    <location>
        <position position="24"/>
    </location>
    <ligand>
        <name>[4Fe-4S] cluster</name>
        <dbReference type="ChEBI" id="CHEBI:49883"/>
        <label>1</label>
        <note>4Fe-4S-S-AdoMet</note>
    </ligand>
</feature>
<feature type="binding site" evidence="10">
    <location>
        <position position="28"/>
    </location>
    <ligand>
        <name>[4Fe-4S] cluster</name>
        <dbReference type="ChEBI" id="CHEBI:49883"/>
        <label>1</label>
        <note>4Fe-4S-S-AdoMet</note>
    </ligand>
</feature>
<dbReference type="SFLD" id="SFLDG01067">
    <property type="entry name" value="SPASM/twitch_domain_containing"/>
    <property type="match status" value="1"/>
</dbReference>
<dbReference type="GO" id="GO:0061799">
    <property type="term" value="F:cyclic pyranopterin monophosphate synthase activity"/>
    <property type="evidence" value="ECO:0007669"/>
    <property type="project" value="TreeGrafter"/>
</dbReference>
<dbReference type="Pfam" id="PF06463">
    <property type="entry name" value="Mob_synth_C"/>
    <property type="match status" value="1"/>
</dbReference>
<evidence type="ECO:0000256" key="1">
    <source>
        <dbReference type="ARBA" id="ARBA00022485"/>
    </source>
</evidence>
<dbReference type="EMBL" id="CP001742">
    <property type="protein sequence ID" value="ADL19424.1"/>
    <property type="molecule type" value="Genomic_DNA"/>
</dbReference>
<dbReference type="SFLD" id="SFLDG01383">
    <property type="entry name" value="cyclic_pyranopterin_phosphate"/>
    <property type="match status" value="1"/>
</dbReference>
<dbReference type="Gene3D" id="3.20.20.70">
    <property type="entry name" value="Aldolase class I"/>
    <property type="match status" value="1"/>
</dbReference>
<dbReference type="GO" id="GO:0061798">
    <property type="term" value="F:GTP 3',8'-cyclase activity"/>
    <property type="evidence" value="ECO:0007669"/>
    <property type="project" value="UniProtKB-UniRule"/>
</dbReference>
<keyword evidence="4 10" id="KW-0547">Nucleotide-binding</keyword>
<evidence type="ECO:0000313" key="13">
    <source>
        <dbReference type="EMBL" id="ADL19424.1"/>
    </source>
</evidence>
<evidence type="ECO:0000256" key="5">
    <source>
        <dbReference type="ARBA" id="ARBA00023004"/>
    </source>
</evidence>
<accession>D9Q286</accession>
<dbReference type="InterPro" id="IPR006638">
    <property type="entry name" value="Elp3/MiaA/NifB-like_rSAM"/>
</dbReference>
<dbReference type="InterPro" id="IPR010505">
    <property type="entry name" value="MoaA_twitch"/>
</dbReference>
<feature type="binding site" evidence="10">
    <location>
        <position position="275"/>
    </location>
    <ligand>
        <name>[4Fe-4S] cluster</name>
        <dbReference type="ChEBI" id="CHEBI:49883"/>
        <label>2</label>
        <note>4Fe-4S-substrate</note>
    </ligand>
</feature>
<dbReference type="GeneID" id="9499262"/>
<dbReference type="HAMAP" id="MF_01225_A">
    <property type="entry name" value="MoaA_A"/>
    <property type="match status" value="1"/>
</dbReference>
<comment type="caution">
    <text evidence="10">Lacks conserved residue(s) required for the propagation of feature annotation.</text>
</comment>
<feature type="binding site" evidence="10">
    <location>
        <position position="258"/>
    </location>
    <ligand>
        <name>[4Fe-4S] cluster</name>
        <dbReference type="ChEBI" id="CHEBI:49883"/>
        <label>2</label>
        <note>4Fe-4S-substrate</note>
    </ligand>
</feature>
<feature type="domain" description="Radical SAM core" evidence="12">
    <location>
        <begin position="8"/>
        <end position="226"/>
    </location>
</feature>
<feature type="region of interest" description="Disordered" evidence="11">
    <location>
        <begin position="350"/>
        <end position="370"/>
    </location>
</feature>
<keyword evidence="8 10" id="KW-0501">Molybdenum cofactor biosynthesis</keyword>
<dbReference type="NCBIfam" id="NF001199">
    <property type="entry name" value="PRK00164.2-1"/>
    <property type="match status" value="1"/>
</dbReference>
<dbReference type="FunCoup" id="D9Q286">
    <property type="interactions" value="104"/>
</dbReference>
<comment type="catalytic activity">
    <reaction evidence="10">
        <text>GTP + AH2 + S-adenosyl-L-methionine = (8S)-3',8-cyclo-7,8-dihydroguanosine 5'-triphosphate + 5'-deoxyadenosine + L-methionine + A + H(+)</text>
        <dbReference type="Rhea" id="RHEA:49576"/>
        <dbReference type="ChEBI" id="CHEBI:13193"/>
        <dbReference type="ChEBI" id="CHEBI:15378"/>
        <dbReference type="ChEBI" id="CHEBI:17319"/>
        <dbReference type="ChEBI" id="CHEBI:17499"/>
        <dbReference type="ChEBI" id="CHEBI:37565"/>
        <dbReference type="ChEBI" id="CHEBI:57844"/>
        <dbReference type="ChEBI" id="CHEBI:59789"/>
        <dbReference type="ChEBI" id="CHEBI:131766"/>
        <dbReference type="EC" id="4.1.99.22"/>
    </reaction>
</comment>
<evidence type="ECO:0000313" key="14">
    <source>
        <dbReference type="Proteomes" id="UP000000346"/>
    </source>
</evidence>
<dbReference type="GO" id="GO:1904047">
    <property type="term" value="F:S-adenosyl-L-methionine binding"/>
    <property type="evidence" value="ECO:0007669"/>
    <property type="project" value="UniProtKB-UniRule"/>
</dbReference>
<comment type="cofactor">
    <cofactor evidence="10">
        <name>[4Fe-4S] cluster</name>
        <dbReference type="ChEBI" id="CHEBI:49883"/>
    </cofactor>
    <text evidence="10">Binds 2 [4Fe-4S] clusters. Binds 1 [4Fe-4S] cluster coordinated with 3 cysteines and an exchangeable S-adenosyl-L-methionine and 1 [4Fe-4S] cluster coordinated with 3 cysteines and the GTP-derived substrate.</text>
</comment>
<evidence type="ECO:0000256" key="11">
    <source>
        <dbReference type="SAM" id="MobiDB-lite"/>
    </source>
</evidence>
<feature type="binding site" evidence="10">
    <location>
        <position position="104"/>
    </location>
    <ligand>
        <name>GTP</name>
        <dbReference type="ChEBI" id="CHEBI:37565"/>
    </ligand>
</feature>
<keyword evidence="2 10" id="KW-0949">S-adenosyl-L-methionine</keyword>
<keyword evidence="5 10" id="KW-0408">Iron</keyword>
<feature type="binding site" evidence="10">
    <location>
        <position position="17"/>
    </location>
    <ligand>
        <name>GTP</name>
        <dbReference type="ChEBI" id="CHEBI:37565"/>
    </ligand>
</feature>
<gene>
    <name evidence="10" type="primary">moaA</name>
    <name evidence="13" type="ordered locus">ASAC_1019</name>
</gene>
<dbReference type="RefSeq" id="WP_013266936.1">
    <property type="nucleotide sequence ID" value="NC_014374.1"/>
</dbReference>
<sequence length="370" mass="40568">MGAHVSDAYGRPLDNLRIAVTRECNYRCFFCHIEGDPSGGPARIGTSPPQLKSDDYYVVAAAAGRLGIRAFKITGGEPLVRSDIASIISNIRDASGPDADISMTTNGYLLSAYAKALYDSGLRRVNVSLHSLDREHYKIITGVDGLDRVIDGIERALDVGLKVKVNVTVTKVNVNDVWDIIDFASSRGVAVQLIELQPVNEGLRVFKDMHVDLSYLESKLKEYSSKVVLRPLHNRPIYILKNGVTVEVVKPFNNPLFCAGCRRVRLLSDGRLTPCINYMGPGVNILRVLREARTKEEAIDGVVKALIKVNQLRKPFYMWPLGGDGHTLTSYNVAGRLALPKKVMSMATTPAGPTALPREVPLGEQTGKQL</sequence>
<comment type="similarity">
    <text evidence="10">Belongs to the radical SAM superfamily. MoaA family.</text>
</comment>
<dbReference type="InterPro" id="IPR007197">
    <property type="entry name" value="rSAM"/>
</dbReference>
<dbReference type="OrthoDB" id="6925at2157"/>
<dbReference type="GO" id="GO:0005525">
    <property type="term" value="F:GTP binding"/>
    <property type="evidence" value="ECO:0007669"/>
    <property type="project" value="UniProtKB-UniRule"/>
</dbReference>
<proteinExistence type="inferred from homology"/>
<keyword evidence="1 10" id="KW-0004">4Fe-4S</keyword>
<keyword evidence="7 10" id="KW-0342">GTP-binding</keyword>
<evidence type="ECO:0000256" key="6">
    <source>
        <dbReference type="ARBA" id="ARBA00023014"/>
    </source>
</evidence>
<feature type="binding site" evidence="10">
    <location>
        <position position="261"/>
    </location>
    <ligand>
        <name>[4Fe-4S] cluster</name>
        <dbReference type="ChEBI" id="CHEBI:49883"/>
        <label>2</label>
        <note>4Fe-4S-substrate</note>
    </ligand>
</feature>
<dbReference type="PANTHER" id="PTHR22960:SF0">
    <property type="entry name" value="MOLYBDENUM COFACTOR BIOSYNTHESIS PROTEIN 1"/>
    <property type="match status" value="1"/>
</dbReference>
<feature type="binding site" evidence="10">
    <location>
        <position position="128"/>
    </location>
    <ligand>
        <name>S-adenosyl-L-methionine</name>
        <dbReference type="ChEBI" id="CHEBI:59789"/>
    </ligand>
</feature>
<dbReference type="PANTHER" id="PTHR22960">
    <property type="entry name" value="MOLYBDOPTERIN COFACTOR SYNTHESIS PROTEIN A"/>
    <property type="match status" value="1"/>
</dbReference>
<feature type="binding site" evidence="10">
    <location>
        <position position="31"/>
    </location>
    <ligand>
        <name>[4Fe-4S] cluster</name>
        <dbReference type="ChEBI" id="CHEBI:49883"/>
        <label>1</label>
        <note>4Fe-4S-S-AdoMet</note>
    </ligand>
</feature>
<comment type="function">
    <text evidence="10">Catalyzes the cyclization of GTP to (8S)-3',8-cyclo-7,8-dihydroguanosine 5'-triphosphate.</text>
</comment>
<organism evidence="13 14">
    <name type="scientific">Acidilobus saccharovorans (strain DSM 16705 / JCM 18335 / VKM B-2471 / 345-15)</name>
    <dbReference type="NCBI Taxonomy" id="666510"/>
    <lineage>
        <taxon>Archaea</taxon>
        <taxon>Thermoproteota</taxon>
        <taxon>Thermoprotei</taxon>
        <taxon>Acidilobales</taxon>
        <taxon>Acidilobaceae</taxon>
        <taxon>Acidilobus</taxon>
    </lineage>
</organism>
<evidence type="ECO:0000256" key="7">
    <source>
        <dbReference type="ARBA" id="ARBA00023134"/>
    </source>
</evidence>
<keyword evidence="3 10" id="KW-0479">Metal-binding</keyword>
<evidence type="ECO:0000256" key="2">
    <source>
        <dbReference type="ARBA" id="ARBA00022691"/>
    </source>
</evidence>
<dbReference type="InterPro" id="IPR013485">
    <property type="entry name" value="MoaA_arc"/>
</dbReference>
<dbReference type="eggNOG" id="arCOG00930">
    <property type="taxonomic scope" value="Archaea"/>
</dbReference>
<dbReference type="InterPro" id="IPR058240">
    <property type="entry name" value="rSAM_sf"/>
</dbReference>
<feature type="binding site" evidence="10">
    <location>
        <position position="164"/>
    </location>
    <ligand>
        <name>GTP</name>
        <dbReference type="ChEBI" id="CHEBI:37565"/>
    </ligand>
</feature>
<dbReference type="KEGG" id="asc:ASAC_1019"/>
<dbReference type="InterPro" id="IPR040064">
    <property type="entry name" value="MoaA-like"/>
</dbReference>
<dbReference type="InterPro" id="IPR050105">
    <property type="entry name" value="MoCo_biosynth_MoaA/MoaC"/>
</dbReference>
<evidence type="ECO:0000256" key="8">
    <source>
        <dbReference type="ARBA" id="ARBA00023150"/>
    </source>
</evidence>